<feature type="domain" description="PDZ" evidence="2">
    <location>
        <begin position="129"/>
        <end position="192"/>
    </location>
</feature>
<dbReference type="SUPFAM" id="SSF50156">
    <property type="entry name" value="PDZ domain-like"/>
    <property type="match status" value="1"/>
</dbReference>
<dbReference type="InterPro" id="IPR001478">
    <property type="entry name" value="PDZ"/>
</dbReference>
<evidence type="ECO:0000313" key="4">
    <source>
        <dbReference type="Proteomes" id="UP000030661"/>
    </source>
</evidence>
<dbReference type="SUPFAM" id="SSF52096">
    <property type="entry name" value="ClpP/crotonase"/>
    <property type="match status" value="1"/>
</dbReference>
<dbReference type="PANTHER" id="PTHR32060:SF30">
    <property type="entry name" value="CARBOXY-TERMINAL PROCESSING PROTEASE CTPA"/>
    <property type="match status" value="1"/>
</dbReference>
<proteinExistence type="predicted"/>
<dbReference type="Pfam" id="PF17820">
    <property type="entry name" value="PDZ_6"/>
    <property type="match status" value="1"/>
</dbReference>
<dbReference type="PROSITE" id="PS50106">
    <property type="entry name" value="PDZ"/>
    <property type="match status" value="1"/>
</dbReference>
<dbReference type="InterPro" id="IPR041489">
    <property type="entry name" value="PDZ_6"/>
</dbReference>
<dbReference type="Pfam" id="PF03572">
    <property type="entry name" value="Peptidase_S41"/>
    <property type="match status" value="1"/>
</dbReference>
<dbReference type="PANTHER" id="PTHR32060">
    <property type="entry name" value="TAIL-SPECIFIC PROTEASE"/>
    <property type="match status" value="1"/>
</dbReference>
<dbReference type="SMART" id="SM00228">
    <property type="entry name" value="PDZ"/>
    <property type="match status" value="1"/>
</dbReference>
<dbReference type="AlphaFoldDB" id="A0A081BTN6"/>
<dbReference type="EMBL" id="DF820464">
    <property type="protein sequence ID" value="GAK55691.1"/>
    <property type="molecule type" value="Genomic_DNA"/>
</dbReference>
<keyword evidence="1" id="KW-0732">Signal</keyword>
<keyword evidence="4" id="KW-1185">Reference proteome</keyword>
<feature type="chain" id="PRO_5001755404" evidence="1">
    <location>
        <begin position="25"/>
        <end position="417"/>
    </location>
</feature>
<dbReference type="Gene3D" id="2.30.42.10">
    <property type="match status" value="1"/>
</dbReference>
<dbReference type="GO" id="GO:0030288">
    <property type="term" value="C:outer membrane-bounded periplasmic space"/>
    <property type="evidence" value="ECO:0007669"/>
    <property type="project" value="TreeGrafter"/>
</dbReference>
<sequence length="417" mass="46285">MKKIVLIIFISVSLICSCHTYSIASERDEAYPALFEEICQIVEENFYDASLIQEQFPSIKAEYKEQIATASTPAEFSAMVNAMLGRLNSSHTYYLTPSDYEYYHLAAVFAFLPAIQELFDHQEISYPTVGIMTETIDNQVFIASVLPGGVAEQAGLLSGDEIIAVNGAPYQPIDLFKAHVGKPVEIVIKRSSDGVPQALTLTPKRINPKVEMLEAEQASIRVIETPEHRIGYIHIYSYAGQEYHDELIAAIAWGDLKDVDALIIDLRYGLGGADPTYLNIFNPHVPVISWVDRRGNSGRYDPQWRKPAVFLVNKTTRSGKEILVFGAKQYQLATVIGERTAGAVVGATLFRLSNGNLLYLAVRSSLIDGVNLEGVGVMPDIEIPVDIRYCQGQDKQLERAVEYLLETLRSQETGVKS</sequence>
<dbReference type="Gene3D" id="3.30.750.44">
    <property type="match status" value="1"/>
</dbReference>
<evidence type="ECO:0000313" key="3">
    <source>
        <dbReference type="EMBL" id="GAK55691.1"/>
    </source>
</evidence>
<dbReference type="CDD" id="cd07562">
    <property type="entry name" value="Peptidase_S41_TRI"/>
    <property type="match status" value="1"/>
</dbReference>
<reference evidence="3" key="1">
    <citation type="journal article" date="2015" name="PeerJ">
        <title>First genomic representation of candidate bacterial phylum KSB3 points to enhanced environmental sensing as a trigger of wastewater bulking.</title>
        <authorList>
            <person name="Sekiguchi Y."/>
            <person name="Ohashi A."/>
            <person name="Parks D.H."/>
            <person name="Yamauchi T."/>
            <person name="Tyson G.W."/>
            <person name="Hugenholtz P."/>
        </authorList>
    </citation>
    <scope>NUCLEOTIDE SEQUENCE [LARGE SCALE GENOMIC DNA]</scope>
</reference>
<dbReference type="Proteomes" id="UP000030661">
    <property type="component" value="Unassembled WGS sequence"/>
</dbReference>
<accession>A0A081BTN6</accession>
<dbReference type="InterPro" id="IPR029045">
    <property type="entry name" value="ClpP/crotonase-like_dom_sf"/>
</dbReference>
<dbReference type="GO" id="GO:0004175">
    <property type="term" value="F:endopeptidase activity"/>
    <property type="evidence" value="ECO:0007669"/>
    <property type="project" value="TreeGrafter"/>
</dbReference>
<dbReference type="InterPro" id="IPR036034">
    <property type="entry name" value="PDZ_sf"/>
</dbReference>
<dbReference type="eggNOG" id="COG0793">
    <property type="taxonomic scope" value="Bacteria"/>
</dbReference>
<dbReference type="Gene3D" id="3.90.226.10">
    <property type="entry name" value="2-enoyl-CoA Hydratase, Chain A, domain 1"/>
    <property type="match status" value="1"/>
</dbReference>
<dbReference type="PROSITE" id="PS51257">
    <property type="entry name" value="PROKAR_LIPOPROTEIN"/>
    <property type="match status" value="1"/>
</dbReference>
<dbReference type="InterPro" id="IPR028204">
    <property type="entry name" value="Tricorn_C1"/>
</dbReference>
<dbReference type="SMART" id="SM00245">
    <property type="entry name" value="TSPc"/>
    <property type="match status" value="1"/>
</dbReference>
<organism evidence="3">
    <name type="scientific">Vecturithrix granuli</name>
    <dbReference type="NCBI Taxonomy" id="1499967"/>
    <lineage>
        <taxon>Bacteria</taxon>
        <taxon>Candidatus Moduliflexota</taxon>
        <taxon>Candidatus Vecturitrichia</taxon>
        <taxon>Candidatus Vecturitrichales</taxon>
        <taxon>Candidatus Vecturitrichaceae</taxon>
        <taxon>Candidatus Vecturithrix</taxon>
    </lineage>
</organism>
<dbReference type="InterPro" id="IPR005151">
    <property type="entry name" value="Tail-specific_protease"/>
</dbReference>
<protein>
    <submittedName>
        <fullName evidence="3">Peptidase S41</fullName>
    </submittedName>
</protein>
<evidence type="ECO:0000256" key="1">
    <source>
        <dbReference type="SAM" id="SignalP"/>
    </source>
</evidence>
<dbReference type="HOGENOM" id="CLU_048401_0_0_0"/>
<dbReference type="GO" id="GO:0008236">
    <property type="term" value="F:serine-type peptidase activity"/>
    <property type="evidence" value="ECO:0007669"/>
    <property type="project" value="InterPro"/>
</dbReference>
<dbReference type="STRING" id="1499967.U27_02648"/>
<dbReference type="GO" id="GO:0007165">
    <property type="term" value="P:signal transduction"/>
    <property type="evidence" value="ECO:0007669"/>
    <property type="project" value="TreeGrafter"/>
</dbReference>
<evidence type="ECO:0000259" key="2">
    <source>
        <dbReference type="PROSITE" id="PS50106"/>
    </source>
</evidence>
<feature type="signal peptide" evidence="1">
    <location>
        <begin position="1"/>
        <end position="24"/>
    </location>
</feature>
<name>A0A081BTN6_VECG1</name>
<dbReference type="GO" id="GO:0006508">
    <property type="term" value="P:proteolysis"/>
    <property type="evidence" value="ECO:0007669"/>
    <property type="project" value="InterPro"/>
</dbReference>
<gene>
    <name evidence="3" type="ORF">U27_02648</name>
</gene>
<dbReference type="Pfam" id="PF14684">
    <property type="entry name" value="Tricorn_C1"/>
    <property type="match status" value="1"/>
</dbReference>